<evidence type="ECO:0000313" key="3">
    <source>
        <dbReference type="EMBL" id="SBS80634.1"/>
    </source>
</evidence>
<evidence type="ECO:0000256" key="2">
    <source>
        <dbReference type="SAM" id="Phobius"/>
    </source>
</evidence>
<dbReference type="Proteomes" id="UP000078546">
    <property type="component" value="Unassembled WGS sequence"/>
</dbReference>
<name>A0A1A8X176_PLAOA</name>
<protein>
    <submittedName>
        <fullName evidence="4">Uncharacterized protein</fullName>
    </submittedName>
</protein>
<keyword evidence="2" id="KW-1133">Transmembrane helix</keyword>
<dbReference type="AlphaFoldDB" id="A0A1A8X176"/>
<keyword evidence="2" id="KW-0472">Membrane</keyword>
<feature type="compositionally biased region" description="Basic residues" evidence="1">
    <location>
        <begin position="275"/>
        <end position="286"/>
    </location>
</feature>
<sequence>MAVLTKGNKQGKNIFLFCAKVSLCTLLLWILNYSDACQYGDSYGVVNYNVGTKLNARVVRSLFAAEAEIQEESEQETKKTLRATAKADADAPEKDLDEEISSIISESNNSRKYNLLPNDWYPKITPSYQELVENSEQMKIRKRAMEGDPEALSYYRAGYWDPYLALQRAVKKKLEEERTYESYRKLLGAGFKDFPLVDDMNANQIGENEPYIERNYGGIDTTNIPGVKVPKMDKATIESKKEGVIERGGADIEIGQVGEEGNEKVKEKEKEKEKEKKKKKRFFCCC</sequence>
<keyword evidence="2" id="KW-0812">Transmembrane</keyword>
<evidence type="ECO:0000313" key="4">
    <source>
        <dbReference type="EMBL" id="SBS98985.1"/>
    </source>
</evidence>
<accession>A0A1A8X176</accession>
<reference evidence="5 6" key="2">
    <citation type="submission" date="2016-05" db="EMBL/GenBank/DDBJ databases">
        <authorList>
            <person name="Naeem Raeece"/>
        </authorList>
    </citation>
    <scope>NUCLEOTIDE SEQUENCE [LARGE SCALE GENOMIC DNA]</scope>
</reference>
<gene>
    <name evidence="4" type="ORF">POVCU1_050010</name>
    <name evidence="3" type="ORF">POVCU2_0006340</name>
</gene>
<reference evidence="4" key="1">
    <citation type="submission" date="2016-05" db="EMBL/GenBank/DDBJ databases">
        <authorList>
            <person name="Lavstsen T."/>
            <person name="Jespersen J.S."/>
        </authorList>
    </citation>
    <scope>NUCLEOTIDE SEQUENCE [LARGE SCALE GENOMIC DNA]</scope>
</reference>
<evidence type="ECO:0000313" key="5">
    <source>
        <dbReference type="Proteomes" id="UP000078546"/>
    </source>
</evidence>
<evidence type="ECO:0000256" key="1">
    <source>
        <dbReference type="SAM" id="MobiDB-lite"/>
    </source>
</evidence>
<proteinExistence type="predicted"/>
<feature type="compositionally biased region" description="Basic and acidic residues" evidence="1">
    <location>
        <begin position="261"/>
        <end position="274"/>
    </location>
</feature>
<feature type="region of interest" description="Disordered" evidence="1">
    <location>
        <begin position="256"/>
        <end position="286"/>
    </location>
</feature>
<evidence type="ECO:0000313" key="6">
    <source>
        <dbReference type="Proteomes" id="UP000078560"/>
    </source>
</evidence>
<dbReference type="Proteomes" id="UP000078560">
    <property type="component" value="Unassembled WGS sequence"/>
</dbReference>
<feature type="compositionally biased region" description="Basic and acidic residues" evidence="1">
    <location>
        <begin position="75"/>
        <end position="94"/>
    </location>
</feature>
<feature type="transmembrane region" description="Helical" evidence="2">
    <location>
        <begin position="12"/>
        <end position="31"/>
    </location>
</feature>
<dbReference type="EMBL" id="FLQV01001062">
    <property type="protein sequence ID" value="SBS98985.1"/>
    <property type="molecule type" value="Genomic_DNA"/>
</dbReference>
<dbReference type="EMBL" id="FLQU01000086">
    <property type="protein sequence ID" value="SBS80634.1"/>
    <property type="molecule type" value="Genomic_DNA"/>
</dbReference>
<feature type="region of interest" description="Disordered" evidence="1">
    <location>
        <begin position="74"/>
        <end position="94"/>
    </location>
</feature>
<organism evidence="4 5">
    <name type="scientific">Plasmodium ovale curtisi</name>
    <dbReference type="NCBI Taxonomy" id="864141"/>
    <lineage>
        <taxon>Eukaryota</taxon>
        <taxon>Sar</taxon>
        <taxon>Alveolata</taxon>
        <taxon>Apicomplexa</taxon>
        <taxon>Aconoidasida</taxon>
        <taxon>Haemosporida</taxon>
        <taxon>Plasmodiidae</taxon>
        <taxon>Plasmodium</taxon>
        <taxon>Plasmodium (Plasmodium)</taxon>
    </lineage>
</organism>